<gene>
    <name evidence="3" type="ORF">A2W58_00235</name>
</gene>
<comment type="caution">
    <text evidence="3">The sequence shown here is derived from an EMBL/GenBank/DDBJ whole genome shotgun (WGS) entry which is preliminary data.</text>
</comment>
<evidence type="ECO:0000259" key="2">
    <source>
        <dbReference type="Pfam" id="PF26449"/>
    </source>
</evidence>
<accession>A0A1G2T924</accession>
<keyword evidence="1" id="KW-1133">Transmembrane helix</keyword>
<dbReference type="EMBL" id="MHVL01000023">
    <property type="protein sequence ID" value="OHA93259.1"/>
    <property type="molecule type" value="Genomic_DNA"/>
</dbReference>
<reference evidence="3 4" key="1">
    <citation type="journal article" date="2016" name="Nat. Commun.">
        <title>Thousands of microbial genomes shed light on interconnected biogeochemical processes in an aquifer system.</title>
        <authorList>
            <person name="Anantharaman K."/>
            <person name="Brown C.T."/>
            <person name="Hug L.A."/>
            <person name="Sharon I."/>
            <person name="Castelle C.J."/>
            <person name="Probst A.J."/>
            <person name="Thomas B.C."/>
            <person name="Singh A."/>
            <person name="Wilkins M.J."/>
            <person name="Karaoz U."/>
            <person name="Brodie E.L."/>
            <person name="Williams K.H."/>
            <person name="Hubbard S.S."/>
            <person name="Banfield J.F."/>
        </authorList>
    </citation>
    <scope>NUCLEOTIDE SEQUENCE [LARGE SCALE GENOMIC DNA]</scope>
</reference>
<dbReference type="Pfam" id="PF26449">
    <property type="entry name" value="DUF8128"/>
    <property type="match status" value="1"/>
</dbReference>
<dbReference type="AlphaFoldDB" id="A0A1G2T924"/>
<keyword evidence="1" id="KW-0812">Transmembrane</keyword>
<evidence type="ECO:0000256" key="1">
    <source>
        <dbReference type="SAM" id="Phobius"/>
    </source>
</evidence>
<feature type="domain" description="DUF8128" evidence="2">
    <location>
        <begin position="58"/>
        <end position="395"/>
    </location>
</feature>
<organism evidence="3 4">
    <name type="scientific">Candidatus Zambryskibacteria bacterium RIFCSPHIGHO2_02_38_10.5</name>
    <dbReference type="NCBI Taxonomy" id="1802742"/>
    <lineage>
        <taxon>Bacteria</taxon>
        <taxon>Candidatus Zambryskiibacteriota</taxon>
    </lineage>
</organism>
<feature type="transmembrane region" description="Helical" evidence="1">
    <location>
        <begin position="20"/>
        <end position="42"/>
    </location>
</feature>
<dbReference type="Proteomes" id="UP000179264">
    <property type="component" value="Unassembled WGS sequence"/>
</dbReference>
<evidence type="ECO:0000313" key="4">
    <source>
        <dbReference type="Proteomes" id="UP000179264"/>
    </source>
</evidence>
<protein>
    <recommendedName>
        <fullName evidence="2">DUF8128 domain-containing protein</fullName>
    </recommendedName>
</protein>
<keyword evidence="1" id="KW-0472">Membrane</keyword>
<proteinExistence type="predicted"/>
<dbReference type="InterPro" id="IPR058441">
    <property type="entry name" value="DUF8128"/>
</dbReference>
<evidence type="ECO:0000313" key="3">
    <source>
        <dbReference type="EMBL" id="OHA93259.1"/>
    </source>
</evidence>
<name>A0A1G2T924_9BACT</name>
<sequence length="413" mass="47849">MFQSNIGLLTDVNFLFGLRVLFYASFALVPAVLIYILFDIWLEYKRGVWIQTQKHILLEIKVPREIYKSPKAVEFLMNGLFKKGDKEANWWEIYVLGQTRPVSSLEIVSIDGQVHFFVRVVFWLKEIVEAQIYSQYPGTEIYEVPDYTLPVLYDREKIGLVGTEFLLTKPDVFPIKTYVDYGMDKDPKEEFKIDPLTPFIEHIASFGRGHQFWLQIIIRAHKGTKKDATGKEYDPEWKHDAEKQIEDILKKAKGEKGEDGKYTASRFSTQAEQDTITALDRSISKNGFDTGMRIIYIAPKDIFTTSNISGAVGSIMHFSSQNLNGFKASNWTGGKYTFPWQDRKKKKTTLEKKEMLDAYKRREYFFKPYKRKHFVLNTEELATLFHFPGQVSTTPTFTRIESKKAEAPANLSI</sequence>